<keyword evidence="3" id="KW-1185">Reference proteome</keyword>
<dbReference type="EMBL" id="JAKOGI010000097">
    <property type="protein sequence ID" value="KAJ8444487.1"/>
    <property type="molecule type" value="Genomic_DNA"/>
</dbReference>
<comment type="caution">
    <text evidence="2">The sequence shown here is derived from an EMBL/GenBank/DDBJ whole genome shotgun (WGS) entry which is preliminary data.</text>
</comment>
<dbReference type="PANTHER" id="PTHR31284:SF10">
    <property type="entry name" value="ACID PHOSPHATASE-LIKE PROTEIN"/>
    <property type="match status" value="1"/>
</dbReference>
<dbReference type="Proteomes" id="UP001153076">
    <property type="component" value="Unassembled WGS sequence"/>
</dbReference>
<dbReference type="Gene3D" id="3.40.50.1000">
    <property type="entry name" value="HAD superfamily/HAD-like"/>
    <property type="match status" value="1"/>
</dbReference>
<sequence length="274" mass="31585">MDHPYQENFFFVLAIPVVIYEIMDGLNLATLFPQDLFQERDNVQLRVVNYIFYRNGKATRKISNTNYSDHHWSPENFYIMVRCKVKFAQSEATPFFPIHGLRSKIFDEESFDEWVKQAEAPALPASVSLYKELQQLGFKLFLLTGRSEPSRNATVENLRVAGYDNWERLILRRPSDKGKLAIDFKSEKRKELEDEGYRIQGNSGDQWSDLLGYAISQRSFKLPNPIFDPEETLLVGPHRQTHAKRSTRLALTWASRSTPAQAIFSQGSGVKTAL</sequence>
<accession>A0A9Q1KJP2</accession>
<protein>
    <submittedName>
        <fullName evidence="2">Uncharacterized protein</fullName>
    </submittedName>
</protein>
<evidence type="ECO:0000313" key="2">
    <source>
        <dbReference type="EMBL" id="KAJ8444487.1"/>
    </source>
</evidence>
<evidence type="ECO:0000256" key="1">
    <source>
        <dbReference type="ARBA" id="ARBA00022729"/>
    </source>
</evidence>
<dbReference type="Pfam" id="PF03767">
    <property type="entry name" value="Acid_phosphat_B"/>
    <property type="match status" value="1"/>
</dbReference>
<organism evidence="2 3">
    <name type="scientific">Carnegiea gigantea</name>
    <dbReference type="NCBI Taxonomy" id="171969"/>
    <lineage>
        <taxon>Eukaryota</taxon>
        <taxon>Viridiplantae</taxon>
        <taxon>Streptophyta</taxon>
        <taxon>Embryophyta</taxon>
        <taxon>Tracheophyta</taxon>
        <taxon>Spermatophyta</taxon>
        <taxon>Magnoliopsida</taxon>
        <taxon>eudicotyledons</taxon>
        <taxon>Gunneridae</taxon>
        <taxon>Pentapetalae</taxon>
        <taxon>Caryophyllales</taxon>
        <taxon>Cactineae</taxon>
        <taxon>Cactaceae</taxon>
        <taxon>Cactoideae</taxon>
        <taxon>Echinocereeae</taxon>
        <taxon>Carnegiea</taxon>
    </lineage>
</organism>
<dbReference type="AlphaFoldDB" id="A0A9Q1KJP2"/>
<dbReference type="PANTHER" id="PTHR31284">
    <property type="entry name" value="ACID PHOSPHATASE-LIKE PROTEIN"/>
    <property type="match status" value="1"/>
</dbReference>
<proteinExistence type="predicted"/>
<dbReference type="InterPro" id="IPR036412">
    <property type="entry name" value="HAD-like_sf"/>
</dbReference>
<dbReference type="SUPFAM" id="SSF56784">
    <property type="entry name" value="HAD-like"/>
    <property type="match status" value="1"/>
</dbReference>
<reference evidence="2" key="1">
    <citation type="submission" date="2022-04" db="EMBL/GenBank/DDBJ databases">
        <title>Carnegiea gigantea Genome sequencing and assembly v2.</title>
        <authorList>
            <person name="Copetti D."/>
            <person name="Sanderson M.J."/>
            <person name="Burquez A."/>
            <person name="Wojciechowski M.F."/>
        </authorList>
    </citation>
    <scope>NUCLEOTIDE SEQUENCE</scope>
    <source>
        <strain evidence="2">SGP5-SGP5p</strain>
        <tissue evidence="2">Aerial part</tissue>
    </source>
</reference>
<dbReference type="InterPro" id="IPR005519">
    <property type="entry name" value="Acid_phosphat_B-like"/>
</dbReference>
<keyword evidence="1" id="KW-0732">Signal</keyword>
<gene>
    <name evidence="2" type="ORF">Cgig2_024051</name>
</gene>
<evidence type="ECO:0000313" key="3">
    <source>
        <dbReference type="Proteomes" id="UP001153076"/>
    </source>
</evidence>
<name>A0A9Q1KJP2_9CARY</name>
<dbReference type="InterPro" id="IPR023214">
    <property type="entry name" value="HAD_sf"/>
</dbReference>
<dbReference type="OrthoDB" id="59415at2759"/>